<accession>A0A9Q0JC67</accession>
<dbReference type="EMBL" id="JAKUCV010004275">
    <property type="protein sequence ID" value="KAJ4835877.1"/>
    <property type="molecule type" value="Genomic_DNA"/>
</dbReference>
<sequence>MRPSQEKAKNKIGCKRRMDSQLWQGVCPCDVVTSITPKEKESHGRYDFLIVSLQDPPEIKSRFGKAFALGHFPLLVGGDGDRGVLSQRPPTHFIASK</sequence>
<gene>
    <name evidence="1" type="ORF">Tsubulata_030856</name>
</gene>
<evidence type="ECO:0000313" key="1">
    <source>
        <dbReference type="EMBL" id="KAJ4835877.1"/>
    </source>
</evidence>
<dbReference type="Proteomes" id="UP001141552">
    <property type="component" value="Unassembled WGS sequence"/>
</dbReference>
<reference evidence="1" key="1">
    <citation type="submission" date="2022-02" db="EMBL/GenBank/DDBJ databases">
        <authorList>
            <person name="Henning P.M."/>
            <person name="McCubbin A.G."/>
            <person name="Shore J.S."/>
        </authorList>
    </citation>
    <scope>NUCLEOTIDE SEQUENCE</scope>
    <source>
        <strain evidence="1">F60SS</strain>
        <tissue evidence="1">Leaves</tissue>
    </source>
</reference>
<evidence type="ECO:0000313" key="2">
    <source>
        <dbReference type="Proteomes" id="UP001141552"/>
    </source>
</evidence>
<proteinExistence type="predicted"/>
<dbReference type="AlphaFoldDB" id="A0A9Q0JC67"/>
<protein>
    <submittedName>
        <fullName evidence="1">Uncharacterized protein</fullName>
    </submittedName>
</protein>
<keyword evidence="2" id="KW-1185">Reference proteome</keyword>
<reference evidence="1" key="2">
    <citation type="journal article" date="2023" name="Plants (Basel)">
        <title>Annotation of the Turnera subulata (Passifloraceae) Draft Genome Reveals the S-Locus Evolved after the Divergence of Turneroideae from Passifloroideae in a Stepwise Manner.</title>
        <authorList>
            <person name="Henning P.M."/>
            <person name="Roalson E.H."/>
            <person name="Mir W."/>
            <person name="McCubbin A.G."/>
            <person name="Shore J.S."/>
        </authorList>
    </citation>
    <scope>NUCLEOTIDE SEQUENCE</scope>
    <source>
        <strain evidence="1">F60SS</strain>
    </source>
</reference>
<organism evidence="1 2">
    <name type="scientific">Turnera subulata</name>
    <dbReference type="NCBI Taxonomy" id="218843"/>
    <lineage>
        <taxon>Eukaryota</taxon>
        <taxon>Viridiplantae</taxon>
        <taxon>Streptophyta</taxon>
        <taxon>Embryophyta</taxon>
        <taxon>Tracheophyta</taxon>
        <taxon>Spermatophyta</taxon>
        <taxon>Magnoliopsida</taxon>
        <taxon>eudicotyledons</taxon>
        <taxon>Gunneridae</taxon>
        <taxon>Pentapetalae</taxon>
        <taxon>rosids</taxon>
        <taxon>fabids</taxon>
        <taxon>Malpighiales</taxon>
        <taxon>Passifloraceae</taxon>
        <taxon>Turnera</taxon>
    </lineage>
</organism>
<name>A0A9Q0JC67_9ROSI</name>
<comment type="caution">
    <text evidence="1">The sequence shown here is derived from an EMBL/GenBank/DDBJ whole genome shotgun (WGS) entry which is preliminary data.</text>
</comment>